<dbReference type="AlphaFoldDB" id="A0A401Z0U7"/>
<reference evidence="1 2" key="1">
    <citation type="submission" date="2018-12" db="EMBL/GenBank/DDBJ databases">
        <title>Draft genome sequence of Embleya hyalina NBRC 13850T.</title>
        <authorList>
            <person name="Komaki H."/>
            <person name="Hosoyama A."/>
            <person name="Kimura A."/>
            <person name="Ichikawa N."/>
            <person name="Tamura T."/>
        </authorList>
    </citation>
    <scope>NUCLEOTIDE SEQUENCE [LARGE SCALE GENOMIC DNA]</scope>
    <source>
        <strain evidence="1 2">NBRC 13850</strain>
    </source>
</reference>
<dbReference type="EMBL" id="BIFH01000040">
    <property type="protein sequence ID" value="GCE00475.1"/>
    <property type="molecule type" value="Genomic_DNA"/>
</dbReference>
<keyword evidence="2" id="KW-1185">Reference proteome</keyword>
<dbReference type="RefSeq" id="WP_126642203.1">
    <property type="nucleotide sequence ID" value="NZ_BIFH01000040.1"/>
</dbReference>
<dbReference type="OrthoDB" id="3294717at2"/>
<accession>A0A401Z0U7</accession>
<evidence type="ECO:0000313" key="2">
    <source>
        <dbReference type="Proteomes" id="UP000286931"/>
    </source>
</evidence>
<sequence length="277" mass="30321">MTQHTPYDAARATFTRAALARLVLSHAGVGLAEGAANLAITRFDDQTGLGGRVSEAVALREYADHLLTRAVIFERERGSSWEDIAHFLGTDAARARECFAPAVERWERAFEEPYRLDGTGRKRVPQLPTAAYDPETACRQLDLTVRLRTYFDDPYPVSGALRAGPSPDGTPPPDYALDGRISRGNLGSFMHLLARFTDADFVPTDWDAVVACVRSTDEDDFAMWDTHSMEGSTASLHVHVATVTRDKDLVDVVVTGATDAKLRLRIDTLFAALGPDA</sequence>
<comment type="caution">
    <text evidence="1">The sequence shown here is derived from an EMBL/GenBank/DDBJ whole genome shotgun (WGS) entry which is preliminary data.</text>
</comment>
<organism evidence="1 2">
    <name type="scientific">Embleya hyalina</name>
    <dbReference type="NCBI Taxonomy" id="516124"/>
    <lineage>
        <taxon>Bacteria</taxon>
        <taxon>Bacillati</taxon>
        <taxon>Actinomycetota</taxon>
        <taxon>Actinomycetes</taxon>
        <taxon>Kitasatosporales</taxon>
        <taxon>Streptomycetaceae</taxon>
        <taxon>Embleya</taxon>
    </lineage>
</organism>
<name>A0A401Z0U7_9ACTN</name>
<protein>
    <submittedName>
        <fullName evidence="1">Uncharacterized protein</fullName>
    </submittedName>
</protein>
<proteinExistence type="predicted"/>
<gene>
    <name evidence="1" type="ORF">EHYA_08200</name>
</gene>
<evidence type="ECO:0000313" key="1">
    <source>
        <dbReference type="EMBL" id="GCE00475.1"/>
    </source>
</evidence>
<dbReference type="Proteomes" id="UP000286931">
    <property type="component" value="Unassembled WGS sequence"/>
</dbReference>